<dbReference type="SUPFAM" id="SSF161098">
    <property type="entry name" value="MetI-like"/>
    <property type="match status" value="1"/>
</dbReference>
<keyword evidence="4" id="KW-1003">Cell membrane</keyword>
<proteinExistence type="inferred from homology"/>
<dbReference type="InterPro" id="IPR035906">
    <property type="entry name" value="MetI-like_sf"/>
</dbReference>
<dbReference type="Pfam" id="PF00528">
    <property type="entry name" value="BPD_transp_1"/>
    <property type="match status" value="1"/>
</dbReference>
<evidence type="ECO:0000256" key="4">
    <source>
        <dbReference type="ARBA" id="ARBA00022475"/>
    </source>
</evidence>
<organism evidence="10 11">
    <name type="scientific">Pseudodonghicola flavimaris</name>
    <dbReference type="NCBI Taxonomy" id="3050036"/>
    <lineage>
        <taxon>Bacteria</taxon>
        <taxon>Pseudomonadati</taxon>
        <taxon>Pseudomonadota</taxon>
        <taxon>Alphaproteobacteria</taxon>
        <taxon>Rhodobacterales</taxon>
        <taxon>Paracoccaceae</taxon>
        <taxon>Pseudodonghicola</taxon>
    </lineage>
</organism>
<gene>
    <name evidence="10" type="ORF">QO033_18505</name>
</gene>
<comment type="caution">
    <text evidence="10">The sequence shown here is derived from an EMBL/GenBank/DDBJ whole genome shotgun (WGS) entry which is preliminary data.</text>
</comment>
<evidence type="ECO:0000256" key="1">
    <source>
        <dbReference type="ARBA" id="ARBA00004651"/>
    </source>
</evidence>
<evidence type="ECO:0000256" key="8">
    <source>
        <dbReference type="RuleBase" id="RU363032"/>
    </source>
</evidence>
<dbReference type="EMBL" id="JASNJD010000017">
    <property type="protein sequence ID" value="MDK3019678.1"/>
    <property type="molecule type" value="Genomic_DNA"/>
</dbReference>
<dbReference type="Gene3D" id="1.10.3720.10">
    <property type="entry name" value="MetI-like"/>
    <property type="match status" value="1"/>
</dbReference>
<feature type="domain" description="ABC transmembrane type-1" evidence="9">
    <location>
        <begin position="106"/>
        <end position="312"/>
    </location>
</feature>
<feature type="transmembrane region" description="Helical" evidence="8">
    <location>
        <begin position="192"/>
        <end position="214"/>
    </location>
</feature>
<feature type="transmembrane region" description="Helical" evidence="8">
    <location>
        <begin position="247"/>
        <end position="265"/>
    </location>
</feature>
<dbReference type="RefSeq" id="WP_284482451.1">
    <property type="nucleotide sequence ID" value="NZ_JASNJD010000017.1"/>
</dbReference>
<sequence>MPETPAPASATADAPVPGGLIRGELERELEQTDNRTRWLLSLPAILIILFFAAAPLLVMVVYSFLTPGDYGNVKWIFSTEGWVNVILQRDIFDDTLIWADAHLSIFWRSVKLSIVTTLLTLIFGVPTAWFVATRPKGKREFWLFLVTVPFWTNLLVRTIAIQELIRAEGVINNLLMALHIVDQPIQMMFTDFAIGFGMTYVYLPLMVLPVYAAVDKLDFRLVEAAHDLYAGRWTAFRRVILPMIKPGIIAGSILVFIPCLGAYVTPRVLGGGKNLMFGNLIELQFGAGRNWPLGAALSFTLMAIVMVALIYYVRLTSREEKTDV</sequence>
<feature type="transmembrane region" description="Helical" evidence="8">
    <location>
        <begin position="38"/>
        <end position="65"/>
    </location>
</feature>
<evidence type="ECO:0000256" key="2">
    <source>
        <dbReference type="ARBA" id="ARBA00007069"/>
    </source>
</evidence>
<keyword evidence="7 8" id="KW-0472">Membrane</keyword>
<comment type="similarity">
    <text evidence="2">Belongs to the binding-protein-dependent transport system permease family. CysTW subfamily.</text>
</comment>
<evidence type="ECO:0000313" key="10">
    <source>
        <dbReference type="EMBL" id="MDK3019678.1"/>
    </source>
</evidence>
<dbReference type="PROSITE" id="PS50928">
    <property type="entry name" value="ABC_TM1"/>
    <property type="match status" value="1"/>
</dbReference>
<evidence type="ECO:0000256" key="7">
    <source>
        <dbReference type="ARBA" id="ARBA00023136"/>
    </source>
</evidence>
<accession>A0ABT7F4Y7</accession>
<comment type="subcellular location">
    <subcellularLocation>
        <location evidence="1 8">Cell membrane</location>
        <topology evidence="1 8">Multi-pass membrane protein</topology>
    </subcellularLocation>
</comment>
<evidence type="ECO:0000259" key="9">
    <source>
        <dbReference type="PROSITE" id="PS50928"/>
    </source>
</evidence>
<feature type="transmembrane region" description="Helical" evidence="8">
    <location>
        <begin position="141"/>
        <end position="160"/>
    </location>
</feature>
<dbReference type="PANTHER" id="PTHR42929:SF1">
    <property type="entry name" value="INNER MEMBRANE ABC TRANSPORTER PERMEASE PROTEIN YDCU-RELATED"/>
    <property type="match status" value="1"/>
</dbReference>
<dbReference type="Proteomes" id="UP001243757">
    <property type="component" value="Unassembled WGS sequence"/>
</dbReference>
<dbReference type="PANTHER" id="PTHR42929">
    <property type="entry name" value="INNER MEMBRANE ABC TRANSPORTER PERMEASE PROTEIN YDCU-RELATED-RELATED"/>
    <property type="match status" value="1"/>
</dbReference>
<evidence type="ECO:0000256" key="3">
    <source>
        <dbReference type="ARBA" id="ARBA00022448"/>
    </source>
</evidence>
<feature type="transmembrane region" description="Helical" evidence="8">
    <location>
        <begin position="112"/>
        <end position="132"/>
    </location>
</feature>
<dbReference type="CDD" id="cd06261">
    <property type="entry name" value="TM_PBP2"/>
    <property type="match status" value="1"/>
</dbReference>
<protein>
    <submittedName>
        <fullName evidence="10">ABC transporter permease</fullName>
    </submittedName>
</protein>
<feature type="transmembrane region" description="Helical" evidence="8">
    <location>
        <begin position="293"/>
        <end position="313"/>
    </location>
</feature>
<keyword evidence="11" id="KW-1185">Reference proteome</keyword>
<name>A0ABT7F4Y7_9RHOB</name>
<evidence type="ECO:0000256" key="6">
    <source>
        <dbReference type="ARBA" id="ARBA00022989"/>
    </source>
</evidence>
<evidence type="ECO:0000256" key="5">
    <source>
        <dbReference type="ARBA" id="ARBA00022692"/>
    </source>
</evidence>
<keyword evidence="5 8" id="KW-0812">Transmembrane</keyword>
<reference evidence="10 11" key="1">
    <citation type="submission" date="2023-05" db="EMBL/GenBank/DDBJ databases">
        <title>Pseudodonghicola sp. nov.</title>
        <authorList>
            <person name="Huang J."/>
        </authorList>
    </citation>
    <scope>NUCLEOTIDE SEQUENCE [LARGE SCALE GENOMIC DNA]</scope>
    <source>
        <strain evidence="10 11">IC7</strain>
    </source>
</reference>
<dbReference type="InterPro" id="IPR000515">
    <property type="entry name" value="MetI-like"/>
</dbReference>
<keyword evidence="6 8" id="KW-1133">Transmembrane helix</keyword>
<keyword evidence="3 8" id="KW-0813">Transport</keyword>
<evidence type="ECO:0000313" key="11">
    <source>
        <dbReference type="Proteomes" id="UP001243757"/>
    </source>
</evidence>